<keyword evidence="7" id="KW-1185">Reference proteome</keyword>
<protein>
    <submittedName>
        <fullName evidence="6">ATP-dependent helicase HrpB</fullName>
    </submittedName>
</protein>
<dbReference type="InterPro" id="IPR056329">
    <property type="entry name" value="CON_HrpB"/>
</dbReference>
<evidence type="ECO:0000259" key="5">
    <source>
        <dbReference type="Pfam" id="PF24473"/>
    </source>
</evidence>
<comment type="caution">
    <text evidence="6">The sequence shown here is derived from an EMBL/GenBank/DDBJ whole genome shotgun (WGS) entry which is preliminary data.</text>
</comment>
<keyword evidence="2 6" id="KW-0547">Nucleotide-binding</keyword>
<feature type="non-terminal residue" evidence="6">
    <location>
        <position position="1"/>
    </location>
</feature>
<proteinExistence type="predicted"/>
<name>A0A3D8PC02_9RHOB</name>
<evidence type="ECO:0000313" key="7">
    <source>
        <dbReference type="Proteomes" id="UP000256679"/>
    </source>
</evidence>
<keyword evidence="2 6" id="KW-0347">Helicase</keyword>
<reference evidence="6 7" key="1">
    <citation type="submission" date="2018-05" db="EMBL/GenBank/DDBJ databases">
        <title>Whole genome sequencing of Paracoccus thiocyanatus SST.</title>
        <authorList>
            <person name="Ghosh W."/>
            <person name="Rameez M.J."/>
            <person name="Roy C."/>
        </authorList>
    </citation>
    <scope>NUCLEOTIDE SEQUENCE [LARGE SCALE GENOMIC DNA]</scope>
    <source>
        <strain evidence="6 7">SST</strain>
    </source>
</reference>
<evidence type="ECO:0000313" key="6">
    <source>
        <dbReference type="EMBL" id="RDW13603.1"/>
    </source>
</evidence>
<dbReference type="PANTHER" id="PTHR43519:SF1">
    <property type="entry name" value="ATP-DEPENDENT RNA HELICASE HRPB"/>
    <property type="match status" value="1"/>
</dbReference>
<dbReference type="InterPro" id="IPR013689">
    <property type="entry name" value="RNA_helicase_ATP-dep_HrpB_C"/>
</dbReference>
<evidence type="ECO:0000259" key="4">
    <source>
        <dbReference type="Pfam" id="PF08482"/>
    </source>
</evidence>
<evidence type="ECO:0000256" key="2">
    <source>
        <dbReference type="ARBA" id="ARBA00022806"/>
    </source>
</evidence>
<feature type="region of interest" description="Disordered" evidence="3">
    <location>
        <begin position="285"/>
        <end position="307"/>
    </location>
</feature>
<feature type="domain" description="ATP-dependent RNA helicase HrpB C-terminal" evidence="4">
    <location>
        <begin position="164"/>
        <end position="293"/>
    </location>
</feature>
<keyword evidence="1" id="KW-0378">Hydrolase</keyword>
<dbReference type="PANTHER" id="PTHR43519">
    <property type="entry name" value="ATP-DEPENDENT RNA HELICASE HRPB"/>
    <property type="match status" value="1"/>
</dbReference>
<dbReference type="Proteomes" id="UP000256679">
    <property type="component" value="Unassembled WGS sequence"/>
</dbReference>
<sequence>AMAALAYPDRIGLRRKGEQPRYVLSGGKGAALPEGDALAAQRLIVATDLDGDAREARIRMAAAVTEDEIRALFPTRIQAAELVEWSRRENRILARRQERLGALVLADRALDDPDPQALARAAFEGLRANGLTWTPRAARLRARIALIPDLGPVDDDSLLADPDWLLPYLGKVRTLADLRGLDLAEALKARIGWDGQRRLDQAAPAHFVTPLGRKVPIDYDHETPSVELKLQELFGLARHPMVGNRPLRITMLSPGGKPVAVTTDLPGFWAGGYCDVRKDMRGRYPRHPWPENPAEADPTTRAKPRGT</sequence>
<evidence type="ECO:0000256" key="1">
    <source>
        <dbReference type="ARBA" id="ARBA00022801"/>
    </source>
</evidence>
<dbReference type="GO" id="GO:0004386">
    <property type="term" value="F:helicase activity"/>
    <property type="evidence" value="ECO:0007669"/>
    <property type="project" value="UniProtKB-KW"/>
</dbReference>
<dbReference type="GO" id="GO:0016787">
    <property type="term" value="F:hydrolase activity"/>
    <property type="evidence" value="ECO:0007669"/>
    <property type="project" value="UniProtKB-KW"/>
</dbReference>
<gene>
    <name evidence="6" type="ORF">DIE28_07330</name>
</gene>
<dbReference type="AlphaFoldDB" id="A0A3D8PC02"/>
<dbReference type="Pfam" id="PF08482">
    <property type="entry name" value="HrpB_C"/>
    <property type="match status" value="1"/>
</dbReference>
<dbReference type="EMBL" id="QFCQ01000029">
    <property type="protein sequence ID" value="RDW13603.1"/>
    <property type="molecule type" value="Genomic_DNA"/>
</dbReference>
<feature type="domain" description="ATP-dependent RNA helicase HrpB connector region" evidence="5">
    <location>
        <begin position="77"/>
        <end position="110"/>
    </location>
</feature>
<accession>A0A3D8PC02</accession>
<keyword evidence="2 6" id="KW-0067">ATP-binding</keyword>
<evidence type="ECO:0000256" key="3">
    <source>
        <dbReference type="SAM" id="MobiDB-lite"/>
    </source>
</evidence>
<organism evidence="6 7">
    <name type="scientific">Paracoccus thiocyanatus</name>
    <dbReference type="NCBI Taxonomy" id="34006"/>
    <lineage>
        <taxon>Bacteria</taxon>
        <taxon>Pseudomonadati</taxon>
        <taxon>Pseudomonadota</taxon>
        <taxon>Alphaproteobacteria</taxon>
        <taxon>Rhodobacterales</taxon>
        <taxon>Paracoccaceae</taxon>
        <taxon>Paracoccus</taxon>
    </lineage>
</organism>
<dbReference type="RefSeq" id="WP_309545828.1">
    <property type="nucleotide sequence ID" value="NZ_QFCQ01000029.1"/>
</dbReference>
<dbReference type="Pfam" id="PF24473">
    <property type="entry name" value="CON_HrpB"/>
    <property type="match status" value="1"/>
</dbReference>